<gene>
    <name evidence="1" type="ORF">H6A34_11050</name>
</gene>
<proteinExistence type="predicted"/>
<dbReference type="AlphaFoldDB" id="A0A938WUS7"/>
<dbReference type="Proteomes" id="UP000706891">
    <property type="component" value="Unassembled WGS sequence"/>
</dbReference>
<evidence type="ECO:0000313" key="1">
    <source>
        <dbReference type="EMBL" id="MBM6674407.1"/>
    </source>
</evidence>
<reference evidence="1" key="1">
    <citation type="submission" date="2020-08" db="EMBL/GenBank/DDBJ databases">
        <authorList>
            <person name="Cejkova D."/>
            <person name="Kubasova T."/>
            <person name="Jahodarova E."/>
            <person name="Rychlik I."/>
        </authorList>
    </citation>
    <scope>NUCLEOTIDE SEQUENCE</scope>
    <source>
        <strain evidence="1">An824</strain>
    </source>
</reference>
<protein>
    <submittedName>
        <fullName evidence="1">Helix-turn-helix domain-containing protein</fullName>
    </submittedName>
</protein>
<sequence>MKVEDENYYRVFPINLGKQLSNKEAYTYCSLLFKSDYNTGESNVLLETLSEATGYDTDTVSDYLHKAEEHGYVDITRKYIKGEYGEPKTKNFYKVHIPSKDFIIVSRSFLDLHFNNLTLKEETDIKGFILLIKGICLNNCNLTFYSLREMTKHLKISYSTIQKYMSKCIELNLIERHKGCYRIMLDCFDKGNTNYFPKGTPPLYKEIYNTIDLFCQTKGLETPPYKRELIGQIAVEYPHTQQDLKQANDIEFIKRFSVKFQLAQRLPNLNEPINSLNYFVKVLTNKDYIIPPKKEPQVFIM</sequence>
<dbReference type="EMBL" id="JACJJG010000077">
    <property type="protein sequence ID" value="MBM6674407.1"/>
    <property type="molecule type" value="Genomic_DNA"/>
</dbReference>
<reference evidence="1" key="2">
    <citation type="journal article" date="2021" name="Sci. Rep.">
        <title>The distribution of antibiotic resistance genes in chicken gut microbiota commensals.</title>
        <authorList>
            <person name="Juricova H."/>
            <person name="Matiasovicova J."/>
            <person name="Kubasova T."/>
            <person name="Cejkova D."/>
            <person name="Rychlik I."/>
        </authorList>
    </citation>
    <scope>NUCLEOTIDE SEQUENCE</scope>
    <source>
        <strain evidence="1">An824</strain>
    </source>
</reference>
<name>A0A938WUS7_9BACT</name>
<comment type="caution">
    <text evidence="1">The sequence shown here is derived from an EMBL/GenBank/DDBJ whole genome shotgun (WGS) entry which is preliminary data.</text>
</comment>
<dbReference type="Pfam" id="PF13730">
    <property type="entry name" value="HTH_36"/>
    <property type="match status" value="1"/>
</dbReference>
<organism evidence="1 2">
    <name type="scientific">Marseilla massiliensis</name>
    <dbReference type="NCBI Taxonomy" id="1841864"/>
    <lineage>
        <taxon>Bacteria</taxon>
        <taxon>Pseudomonadati</taxon>
        <taxon>Bacteroidota</taxon>
        <taxon>Bacteroidia</taxon>
        <taxon>Bacteroidales</taxon>
        <taxon>Prevotellaceae</taxon>
        <taxon>Marseilla</taxon>
    </lineage>
</organism>
<dbReference type="RefSeq" id="WP_205105565.1">
    <property type="nucleotide sequence ID" value="NZ_JACJJG010000077.1"/>
</dbReference>
<keyword evidence="2" id="KW-1185">Reference proteome</keyword>
<accession>A0A938WUS7</accession>
<evidence type="ECO:0000313" key="2">
    <source>
        <dbReference type="Proteomes" id="UP000706891"/>
    </source>
</evidence>